<organism evidence="14 15">
    <name type="scientific">Psychrobacter aestuarii</name>
    <dbReference type="NCBI Taxonomy" id="556327"/>
    <lineage>
        <taxon>Bacteria</taxon>
        <taxon>Pseudomonadati</taxon>
        <taxon>Pseudomonadota</taxon>
        <taxon>Gammaproteobacteria</taxon>
        <taxon>Moraxellales</taxon>
        <taxon>Moraxellaceae</taxon>
        <taxon>Psychrobacter</taxon>
    </lineage>
</organism>
<evidence type="ECO:0000256" key="6">
    <source>
        <dbReference type="ARBA" id="ARBA00022490"/>
    </source>
</evidence>
<dbReference type="PANTHER" id="PTHR30417">
    <property type="entry name" value="N-ACETYLMURAMOYL-L-ALANINE AMIDASE AMID"/>
    <property type="match status" value="1"/>
</dbReference>
<name>A0ABN0VUQ5_9GAMM</name>
<evidence type="ECO:0000256" key="4">
    <source>
        <dbReference type="ARBA" id="ARBA00007553"/>
    </source>
</evidence>
<evidence type="ECO:0000259" key="13">
    <source>
        <dbReference type="SMART" id="SM00644"/>
    </source>
</evidence>
<keyword evidence="15" id="KW-1185">Reference proteome</keyword>
<evidence type="ECO:0000256" key="5">
    <source>
        <dbReference type="ARBA" id="ARBA00011901"/>
    </source>
</evidence>
<feature type="domain" description="N-acetylmuramoyl-L-alanine amidase" evidence="13">
    <location>
        <begin position="48"/>
        <end position="204"/>
    </location>
</feature>
<gene>
    <name evidence="14" type="primary">ampD</name>
    <name evidence="14" type="ORF">GCM10009129_14020</name>
</gene>
<evidence type="ECO:0000256" key="1">
    <source>
        <dbReference type="ARBA" id="ARBA00001561"/>
    </source>
</evidence>
<keyword evidence="10" id="KW-0961">Cell wall biogenesis/degradation</keyword>
<dbReference type="Gene3D" id="3.40.80.10">
    <property type="entry name" value="Peptidoglycan recognition protein-like"/>
    <property type="match status" value="1"/>
</dbReference>
<dbReference type="Pfam" id="PF01510">
    <property type="entry name" value="Amidase_2"/>
    <property type="match status" value="1"/>
</dbReference>
<comment type="similarity">
    <text evidence="4">Belongs to the N-acetylmuramoyl-L-alanine amidase 2 family.</text>
</comment>
<evidence type="ECO:0000256" key="7">
    <source>
        <dbReference type="ARBA" id="ARBA00022723"/>
    </source>
</evidence>
<dbReference type="SMART" id="SM00644">
    <property type="entry name" value="Ami_2"/>
    <property type="match status" value="1"/>
</dbReference>
<dbReference type="EMBL" id="BAAAFR010000004">
    <property type="protein sequence ID" value="GAA0317717.1"/>
    <property type="molecule type" value="Genomic_DNA"/>
</dbReference>
<dbReference type="CDD" id="cd06583">
    <property type="entry name" value="PGRP"/>
    <property type="match status" value="1"/>
</dbReference>
<comment type="catalytic activity">
    <reaction evidence="1">
        <text>Hydrolyzes the link between N-acetylmuramoyl residues and L-amino acid residues in certain cell-wall glycopeptides.</text>
        <dbReference type="EC" id="3.5.1.28"/>
    </reaction>
</comment>
<evidence type="ECO:0000256" key="3">
    <source>
        <dbReference type="ARBA" id="ARBA00004496"/>
    </source>
</evidence>
<evidence type="ECO:0000313" key="14">
    <source>
        <dbReference type="EMBL" id="GAA0317717.1"/>
    </source>
</evidence>
<comment type="caution">
    <text evidence="14">The sequence shown here is derived from an EMBL/GenBank/DDBJ whole genome shotgun (WGS) entry which is preliminary data.</text>
</comment>
<dbReference type="PANTHER" id="PTHR30417:SF4">
    <property type="entry name" value="1,6-ANHYDRO-N-ACETYLMURAMYL-L-ALANINE AMIDASE AMPD"/>
    <property type="match status" value="1"/>
</dbReference>
<protein>
    <recommendedName>
        <fullName evidence="11">1,6-anhydro-N-acetylmuramyl-L-alanine amidase AmpD</fullName>
        <ecNumber evidence="5">3.5.1.28</ecNumber>
    </recommendedName>
    <alternativeName>
        <fullName evidence="12">N-acetylmuramoyl-L-alanine amidase</fullName>
    </alternativeName>
</protein>
<comment type="subcellular location">
    <subcellularLocation>
        <location evidence="3">Cytoplasm</location>
    </subcellularLocation>
</comment>
<dbReference type="InterPro" id="IPR051206">
    <property type="entry name" value="NAMLAA_amidase_2"/>
</dbReference>
<proteinExistence type="inferred from homology"/>
<keyword evidence="7" id="KW-0479">Metal-binding</keyword>
<dbReference type="SUPFAM" id="SSF55846">
    <property type="entry name" value="N-acetylmuramoyl-L-alanine amidase-like"/>
    <property type="match status" value="1"/>
</dbReference>
<dbReference type="InterPro" id="IPR002502">
    <property type="entry name" value="Amidase_domain"/>
</dbReference>
<evidence type="ECO:0000256" key="9">
    <source>
        <dbReference type="ARBA" id="ARBA00022833"/>
    </source>
</evidence>
<reference evidence="14 15" key="1">
    <citation type="journal article" date="2019" name="Int. J. Syst. Evol. Microbiol.">
        <title>The Global Catalogue of Microorganisms (GCM) 10K type strain sequencing project: providing services to taxonomists for standard genome sequencing and annotation.</title>
        <authorList>
            <consortium name="The Broad Institute Genomics Platform"/>
            <consortium name="The Broad Institute Genome Sequencing Center for Infectious Disease"/>
            <person name="Wu L."/>
            <person name="Ma J."/>
        </authorList>
    </citation>
    <scope>NUCLEOTIDE SEQUENCE [LARGE SCALE GENOMIC DNA]</scope>
    <source>
        <strain evidence="14 15">JCM 16343</strain>
    </source>
</reference>
<accession>A0ABN0VUQ5</accession>
<dbReference type="InterPro" id="IPR036505">
    <property type="entry name" value="Amidase/PGRP_sf"/>
</dbReference>
<dbReference type="Proteomes" id="UP001501787">
    <property type="component" value="Unassembled WGS sequence"/>
</dbReference>
<keyword evidence="6" id="KW-0963">Cytoplasm</keyword>
<evidence type="ECO:0000256" key="11">
    <source>
        <dbReference type="ARBA" id="ARBA00039257"/>
    </source>
</evidence>
<comment type="cofactor">
    <cofactor evidence="2">
        <name>Zn(2+)</name>
        <dbReference type="ChEBI" id="CHEBI:29105"/>
    </cofactor>
</comment>
<dbReference type="NCBIfam" id="NF008758">
    <property type="entry name" value="PRK11789.1"/>
    <property type="match status" value="1"/>
</dbReference>
<keyword evidence="9" id="KW-0862">Zinc</keyword>
<evidence type="ECO:0000313" key="15">
    <source>
        <dbReference type="Proteomes" id="UP001501787"/>
    </source>
</evidence>
<dbReference type="EC" id="3.5.1.28" evidence="5"/>
<sequence>MQIICATIRSLLSIVEVFMSHSVSNAALSHRTMTVCKGRLSAATWLVSPNQNTRPDTCAIDTIVIHNISLPPNEFAQCDASGQHYVKALFTNRLDWDAHPYFQTIKGAEVSAHLFIERDGSITQFVNFEARAWHAGKSSYLGRPDCNDYSIGIELEGSDFIAFTDAQYEALAQCIAAIHHAYPKTRQHLTGHSDIAPNRKTDPGEYFDWARIRARISQLMQSGAL</sequence>
<evidence type="ECO:0000256" key="2">
    <source>
        <dbReference type="ARBA" id="ARBA00001947"/>
    </source>
</evidence>
<evidence type="ECO:0000256" key="8">
    <source>
        <dbReference type="ARBA" id="ARBA00022801"/>
    </source>
</evidence>
<keyword evidence="8" id="KW-0378">Hydrolase</keyword>
<evidence type="ECO:0000256" key="10">
    <source>
        <dbReference type="ARBA" id="ARBA00023316"/>
    </source>
</evidence>
<evidence type="ECO:0000256" key="12">
    <source>
        <dbReference type="ARBA" id="ARBA00042615"/>
    </source>
</evidence>